<evidence type="ECO:0000313" key="10">
    <source>
        <dbReference type="Proteomes" id="UP000298327"/>
    </source>
</evidence>
<protein>
    <recommendedName>
        <fullName evidence="8">Zn(2)-C6 fungal-type domain-containing protein</fullName>
    </recommendedName>
</protein>
<dbReference type="SMART" id="SM00066">
    <property type="entry name" value="GAL4"/>
    <property type="match status" value="1"/>
</dbReference>
<keyword evidence="2" id="KW-0479">Metal-binding</keyword>
<feature type="region of interest" description="Disordered" evidence="7">
    <location>
        <begin position="312"/>
        <end position="429"/>
    </location>
</feature>
<feature type="compositionally biased region" description="Basic residues" evidence="7">
    <location>
        <begin position="472"/>
        <end position="482"/>
    </location>
</feature>
<dbReference type="Gene3D" id="4.10.240.10">
    <property type="entry name" value="Zn(2)-C6 fungal-type DNA-binding domain"/>
    <property type="match status" value="1"/>
</dbReference>
<dbReference type="AlphaFoldDB" id="A0A4Y9Z9U3"/>
<feature type="region of interest" description="Disordered" evidence="7">
    <location>
        <begin position="267"/>
        <end position="299"/>
    </location>
</feature>
<dbReference type="GO" id="GO:0000981">
    <property type="term" value="F:DNA-binding transcription factor activity, RNA polymerase II-specific"/>
    <property type="evidence" value="ECO:0007669"/>
    <property type="project" value="InterPro"/>
</dbReference>
<dbReference type="PROSITE" id="PS00463">
    <property type="entry name" value="ZN2_CY6_FUNGAL_1"/>
    <property type="match status" value="1"/>
</dbReference>
<proteinExistence type="predicted"/>
<dbReference type="CDD" id="cd12148">
    <property type="entry name" value="fungal_TF_MHR"/>
    <property type="match status" value="1"/>
</dbReference>
<sequence length="1013" mass="112424">MVSRSSTKVVTVTQLRRTDREAAKQAQKRWQAFTKSPRTTFTLQQKQSLVAAFTASNFLDDEAKQRLVEVTGLSEPGSDQTVESKSNPPGSQQNVLRQPTQNFCSTSRRLGGDYLASALPGVDAVGELVLHALDSFRSMDMSNGSSAGSHVKKQEDVDRRDIGAASPAKQDMKPATKTLNRVPRACNACRKQKMRCEGADNPPCRRCKHAGLECLFEKPSREASLTGEAGLERIRSLESHVADIRQSQTAIQNSLAEIIGHLRGGSAPLARSPSSYSHPFVQTSPSLHSDSPSLSTPSATRAPLMVDTAHSMLPGQNSASVHSVGPNSGSLQNSSISGQHSYRDGSARSQGDSMPPPRGQYQVDTMGPPRTQQTNVSSMRHQYMDNTRQSQQPSKHLNVPGTSKRSLPHSTATSAESSEVEDDDGELPASGLVAPWEVLRGLADVAIQRAAKENGESSEPHSRARTPSPDPKHHRPAKRRKVYHKPRTITFPDVVSKNVISESEARELFRIFYHGCSTFLPIFDVNVDTYDSLHERSPFAVDSICMVAARVRDGGGKPSEVYTKCLQEVQAMSCATLFSPVMRQEAVQAMILVSGWSDNGWLTGGHAVRMALELSMHKAWPRLLRRMEANKASDGPEDRELVISARTWFCLYLFEHQMSYGSGRPAILKDDESIWQCRLLLRHPLAIEDDMRLVSTVELMAIRERVTNHLAPYAHGPVDEHTFEVLRTADAEFKHWYQTWDQAFSQKYEDAAFYRQSLQIQHLHAELFHNASALRGIDGPEDVQKMPASQRELAIRSINIARQGLDITVNSPSYREGMKYAVHYTHATATFAASFLLRLARLFPNDCDMQDTRAKVELLASLMSEIPGKRYALTLQLMLKRSKKRKASSVSRSPKLAREPYHNKVPVERPASMAVSQVVNQTPVSPVYENPGHGHDPAMMMHNPQQSMSSNYPGQYPYMTNADHIYRGFETTASEQLPVWLSDQSLGGNSFSQNGIDAFLLPNDYLPPAPQIW</sequence>
<accession>A0A4Y9Z9U3</accession>
<dbReference type="CDD" id="cd00067">
    <property type="entry name" value="GAL4"/>
    <property type="match status" value="1"/>
</dbReference>
<evidence type="ECO:0000259" key="8">
    <source>
        <dbReference type="PROSITE" id="PS50048"/>
    </source>
</evidence>
<organism evidence="9 10">
    <name type="scientific">Dentipellis fragilis</name>
    <dbReference type="NCBI Taxonomy" id="205917"/>
    <lineage>
        <taxon>Eukaryota</taxon>
        <taxon>Fungi</taxon>
        <taxon>Dikarya</taxon>
        <taxon>Basidiomycota</taxon>
        <taxon>Agaricomycotina</taxon>
        <taxon>Agaricomycetes</taxon>
        <taxon>Russulales</taxon>
        <taxon>Hericiaceae</taxon>
        <taxon>Dentipellis</taxon>
    </lineage>
</organism>
<feature type="compositionally biased region" description="Polar residues" evidence="7">
    <location>
        <begin position="77"/>
        <end position="99"/>
    </location>
</feature>
<dbReference type="InterPro" id="IPR036864">
    <property type="entry name" value="Zn2-C6_fun-type_DNA-bd_sf"/>
</dbReference>
<dbReference type="EMBL" id="SEOQ01000075">
    <property type="protein sequence ID" value="TFY70920.1"/>
    <property type="molecule type" value="Genomic_DNA"/>
</dbReference>
<reference evidence="9 10" key="1">
    <citation type="submission" date="2019-02" db="EMBL/GenBank/DDBJ databases">
        <title>Genome sequencing of the rare red list fungi Dentipellis fragilis.</title>
        <authorList>
            <person name="Buettner E."/>
            <person name="Kellner H."/>
        </authorList>
    </citation>
    <scope>NUCLEOTIDE SEQUENCE [LARGE SCALE GENOMIC DNA]</scope>
    <source>
        <strain evidence="9 10">DSM 105465</strain>
    </source>
</reference>
<evidence type="ECO:0000256" key="2">
    <source>
        <dbReference type="ARBA" id="ARBA00022723"/>
    </source>
</evidence>
<dbReference type="CDD" id="cd00086">
    <property type="entry name" value="homeodomain"/>
    <property type="match status" value="1"/>
</dbReference>
<keyword evidence="5" id="KW-0804">Transcription</keyword>
<feature type="region of interest" description="Disordered" evidence="7">
    <location>
        <begin position="72"/>
        <end position="99"/>
    </location>
</feature>
<dbReference type="GO" id="GO:0008270">
    <property type="term" value="F:zinc ion binding"/>
    <property type="evidence" value="ECO:0007669"/>
    <property type="project" value="InterPro"/>
</dbReference>
<dbReference type="Proteomes" id="UP000298327">
    <property type="component" value="Unassembled WGS sequence"/>
</dbReference>
<keyword evidence="3" id="KW-0805">Transcription regulation</keyword>
<dbReference type="SUPFAM" id="SSF57701">
    <property type="entry name" value="Zn2/Cys6 DNA-binding domain"/>
    <property type="match status" value="1"/>
</dbReference>
<comment type="subcellular location">
    <subcellularLocation>
        <location evidence="1">Nucleus</location>
    </subcellularLocation>
</comment>
<dbReference type="Pfam" id="PF00172">
    <property type="entry name" value="Zn_clus"/>
    <property type="match status" value="1"/>
</dbReference>
<feature type="compositionally biased region" description="Polar residues" evidence="7">
    <location>
        <begin position="370"/>
        <end position="409"/>
    </location>
</feature>
<dbReference type="InterPro" id="IPR051089">
    <property type="entry name" value="prtT"/>
</dbReference>
<evidence type="ECO:0000256" key="6">
    <source>
        <dbReference type="ARBA" id="ARBA00023242"/>
    </source>
</evidence>
<keyword evidence="4" id="KW-0238">DNA-binding</keyword>
<dbReference type="SMART" id="SM00906">
    <property type="entry name" value="Fungal_trans"/>
    <property type="match status" value="1"/>
</dbReference>
<feature type="compositionally biased region" description="Basic and acidic residues" evidence="7">
    <location>
        <begin position="451"/>
        <end position="462"/>
    </location>
</feature>
<dbReference type="GO" id="GO:0006351">
    <property type="term" value="P:DNA-templated transcription"/>
    <property type="evidence" value="ECO:0007669"/>
    <property type="project" value="InterPro"/>
</dbReference>
<dbReference type="InterPro" id="IPR001138">
    <property type="entry name" value="Zn2Cys6_DnaBD"/>
</dbReference>
<dbReference type="PANTHER" id="PTHR31845:SF17">
    <property type="entry name" value="ZN(II)2CYS6 TRANSCRIPTION FACTOR (EUROFUNG)"/>
    <property type="match status" value="1"/>
</dbReference>
<dbReference type="PROSITE" id="PS50048">
    <property type="entry name" value="ZN2_CY6_FUNGAL_2"/>
    <property type="match status" value="1"/>
</dbReference>
<feature type="compositionally biased region" description="Basic and acidic residues" evidence="7">
    <location>
        <begin position="152"/>
        <end position="162"/>
    </location>
</feature>
<keyword evidence="10" id="KW-1185">Reference proteome</keyword>
<feature type="compositionally biased region" description="Polar residues" evidence="7">
    <location>
        <begin position="272"/>
        <end position="282"/>
    </location>
</feature>
<evidence type="ECO:0000256" key="7">
    <source>
        <dbReference type="SAM" id="MobiDB-lite"/>
    </source>
</evidence>
<gene>
    <name evidence="9" type="ORF">EVG20_g2084</name>
</gene>
<feature type="region of interest" description="Disordered" evidence="7">
    <location>
        <begin position="451"/>
        <end position="482"/>
    </location>
</feature>
<dbReference type="STRING" id="205917.A0A4Y9Z9U3"/>
<dbReference type="InterPro" id="IPR007219">
    <property type="entry name" value="XnlR_reg_dom"/>
</dbReference>
<evidence type="ECO:0000256" key="5">
    <source>
        <dbReference type="ARBA" id="ARBA00023163"/>
    </source>
</evidence>
<feature type="region of interest" description="Disordered" evidence="7">
    <location>
        <begin position="142"/>
        <end position="177"/>
    </location>
</feature>
<evidence type="ECO:0000256" key="1">
    <source>
        <dbReference type="ARBA" id="ARBA00004123"/>
    </source>
</evidence>
<dbReference type="PANTHER" id="PTHR31845">
    <property type="entry name" value="FINGER DOMAIN PROTEIN, PUTATIVE-RELATED"/>
    <property type="match status" value="1"/>
</dbReference>
<evidence type="ECO:0000313" key="9">
    <source>
        <dbReference type="EMBL" id="TFY70920.1"/>
    </source>
</evidence>
<keyword evidence="6" id="KW-0539">Nucleus</keyword>
<name>A0A4Y9Z9U3_9AGAM</name>
<comment type="caution">
    <text evidence="9">The sequence shown here is derived from an EMBL/GenBank/DDBJ whole genome shotgun (WGS) entry which is preliminary data.</text>
</comment>
<feature type="domain" description="Zn(2)-C6 fungal-type" evidence="8">
    <location>
        <begin position="185"/>
        <end position="216"/>
    </location>
</feature>
<dbReference type="GO" id="GO:0005634">
    <property type="term" value="C:nucleus"/>
    <property type="evidence" value="ECO:0007669"/>
    <property type="project" value="UniProtKB-SubCell"/>
</dbReference>
<dbReference type="GO" id="GO:0000976">
    <property type="term" value="F:transcription cis-regulatory region binding"/>
    <property type="evidence" value="ECO:0007669"/>
    <property type="project" value="TreeGrafter"/>
</dbReference>
<evidence type="ECO:0000256" key="3">
    <source>
        <dbReference type="ARBA" id="ARBA00023015"/>
    </source>
</evidence>
<dbReference type="InterPro" id="IPR001356">
    <property type="entry name" value="HD"/>
</dbReference>
<feature type="compositionally biased region" description="Polar residues" evidence="7">
    <location>
        <begin position="314"/>
        <end position="340"/>
    </location>
</feature>
<feature type="compositionally biased region" description="Low complexity" evidence="7">
    <location>
        <begin position="283"/>
        <end position="298"/>
    </location>
</feature>
<dbReference type="OrthoDB" id="4454541at2759"/>
<evidence type="ECO:0000256" key="4">
    <source>
        <dbReference type="ARBA" id="ARBA00023125"/>
    </source>
</evidence>